<evidence type="ECO:0000313" key="2">
    <source>
        <dbReference type="EMBL" id="RNJ26128.1"/>
    </source>
</evidence>
<proteinExistence type="predicted"/>
<dbReference type="Gene3D" id="1.10.3210.10">
    <property type="entry name" value="Hypothetical protein af1432"/>
    <property type="match status" value="1"/>
</dbReference>
<feature type="domain" description="HD" evidence="1">
    <location>
        <begin position="102"/>
        <end position="208"/>
    </location>
</feature>
<dbReference type="EMBL" id="RJJC01000001">
    <property type="protein sequence ID" value="RNJ26128.1"/>
    <property type="molecule type" value="Genomic_DNA"/>
</dbReference>
<keyword evidence="3" id="KW-1185">Reference proteome</keyword>
<organism evidence="2 3">
    <name type="scientific">Halosegnis longus</name>
    <dbReference type="NCBI Taxonomy" id="2216012"/>
    <lineage>
        <taxon>Archaea</taxon>
        <taxon>Methanobacteriati</taxon>
        <taxon>Methanobacteriota</taxon>
        <taxon>Stenosarchaea group</taxon>
        <taxon>Halobacteria</taxon>
        <taxon>Halobacteriales</taxon>
        <taxon>Natronomonadaceae</taxon>
        <taxon>Halosegnis</taxon>
    </lineage>
</organism>
<dbReference type="SUPFAM" id="SSF109604">
    <property type="entry name" value="HD-domain/PDEase-like"/>
    <property type="match status" value="1"/>
</dbReference>
<dbReference type="PANTHER" id="PTHR40517:SF1">
    <property type="entry name" value="METAL-DEPENDENT PHOSPHOHYDROLASE, HD SUPERFAMILY-RELATED"/>
    <property type="match status" value="1"/>
</dbReference>
<dbReference type="InterPro" id="IPR006674">
    <property type="entry name" value="HD_domain"/>
</dbReference>
<name>A0AAJ4R800_9EURY</name>
<gene>
    <name evidence="2" type="ORF">Nmn1133_05140</name>
</gene>
<evidence type="ECO:0000313" key="3">
    <source>
        <dbReference type="Proteomes" id="UP000270581"/>
    </source>
</evidence>
<reference evidence="2 3" key="1">
    <citation type="submission" date="2018-11" db="EMBL/GenBank/DDBJ databases">
        <title>Genome sequences of Natronomonas sp. CBA1133.</title>
        <authorList>
            <person name="Roh S.W."/>
            <person name="Cha I.-T."/>
        </authorList>
    </citation>
    <scope>NUCLEOTIDE SEQUENCE [LARGE SCALE GENOMIC DNA]</scope>
    <source>
        <strain evidence="2 3">CBA1133</strain>
    </source>
</reference>
<dbReference type="Pfam" id="PF01966">
    <property type="entry name" value="HD"/>
    <property type="match status" value="1"/>
</dbReference>
<dbReference type="CDD" id="cd00077">
    <property type="entry name" value="HDc"/>
    <property type="match status" value="1"/>
</dbReference>
<dbReference type="InterPro" id="IPR039967">
    <property type="entry name" value="MJ1020-like"/>
</dbReference>
<sequence length="297" mass="32979">MYTDEFGGGVVALSRWANAFRRRVAPHSVSRLDDDTPRYDPAAAHAFPDERLNDVLEAVADDEEIQAYLDAQNVNPVQRKGYNDHGAKHIEIVRDRALCLYDLLKKHDVEFNGARQQGLDEADEPVIVALAATLHDIGHVVHRDDHPYYSIPLAADILERLLPDFYDTTERVKVTGEILHAILCHHTEETPLTLEAGVVRVADALDMERGRSRIPYERGGRGINTLSSQAIEGVSLTSDDGHVVVEIEMTNAAGVYQVDELLTAKLRDSGLESHVRVVAINTHSGDGDEQLVERIEL</sequence>
<dbReference type="InterPro" id="IPR003607">
    <property type="entry name" value="HD/PDEase_dom"/>
</dbReference>
<dbReference type="PANTHER" id="PTHR40517">
    <property type="entry name" value="METAL-DEPENDENT PHOSPHOHYDROLASE, HD SUPERFAMILY-RELATED"/>
    <property type="match status" value="1"/>
</dbReference>
<dbReference type="AlphaFoldDB" id="A0AAJ4R800"/>
<comment type="caution">
    <text evidence="2">The sequence shown here is derived from an EMBL/GenBank/DDBJ whole genome shotgun (WGS) entry which is preliminary data.</text>
</comment>
<accession>A0AAJ4R800</accession>
<dbReference type="SMART" id="SM00471">
    <property type="entry name" value="HDc"/>
    <property type="match status" value="1"/>
</dbReference>
<dbReference type="PROSITE" id="PS51831">
    <property type="entry name" value="HD"/>
    <property type="match status" value="1"/>
</dbReference>
<protein>
    <submittedName>
        <fullName evidence="2">HD domain-containing protein</fullName>
    </submittedName>
</protein>
<evidence type="ECO:0000259" key="1">
    <source>
        <dbReference type="PROSITE" id="PS51831"/>
    </source>
</evidence>
<dbReference type="Proteomes" id="UP000270581">
    <property type="component" value="Unassembled WGS sequence"/>
</dbReference>